<evidence type="ECO:0000313" key="2">
    <source>
        <dbReference type="Proteomes" id="UP000261948"/>
    </source>
</evidence>
<dbReference type="AlphaFoldDB" id="A0A373FTT3"/>
<dbReference type="EMBL" id="QURR01000001">
    <property type="protein sequence ID" value="RGE46855.1"/>
    <property type="molecule type" value="Genomic_DNA"/>
</dbReference>
<evidence type="ECO:0000313" key="1">
    <source>
        <dbReference type="EMBL" id="RGE46855.1"/>
    </source>
</evidence>
<dbReference type="OrthoDB" id="6039651at2"/>
<protein>
    <submittedName>
        <fullName evidence="1">Uncharacterized protein</fullName>
    </submittedName>
</protein>
<gene>
    <name evidence="1" type="ORF">DZC30_00070</name>
</gene>
<dbReference type="Proteomes" id="UP000261948">
    <property type="component" value="Unassembled WGS sequence"/>
</dbReference>
<name>A0A373FTT3_COMTE</name>
<accession>A0A373FTT3</accession>
<sequence>MSQSFHDDDWPSEQEYCDYLAAERHLFAFVLREHGGFSAPEAEREALLRYPYEPPEAEYRGLIFHDESWHWAMLRLHGEGYWWDRPELLEPDPAYRREAAGLDFGEGN</sequence>
<organism evidence="1 2">
    <name type="scientific">Comamonas testosteroni</name>
    <name type="common">Pseudomonas testosteroni</name>
    <dbReference type="NCBI Taxonomy" id="285"/>
    <lineage>
        <taxon>Bacteria</taxon>
        <taxon>Pseudomonadati</taxon>
        <taxon>Pseudomonadota</taxon>
        <taxon>Betaproteobacteria</taxon>
        <taxon>Burkholderiales</taxon>
        <taxon>Comamonadaceae</taxon>
        <taxon>Comamonas</taxon>
    </lineage>
</organism>
<reference evidence="1 2" key="1">
    <citation type="submission" date="2018-08" db="EMBL/GenBank/DDBJ databases">
        <title>Comamonas testosteroni strain SWCO2.</title>
        <authorList>
            <person name="Jiang N."/>
            <person name="Zhang X.Z."/>
        </authorList>
    </citation>
    <scope>NUCLEOTIDE SEQUENCE [LARGE SCALE GENOMIC DNA]</scope>
    <source>
        <strain evidence="1 2">SWCO2</strain>
    </source>
</reference>
<proteinExistence type="predicted"/>
<keyword evidence="2" id="KW-1185">Reference proteome</keyword>
<comment type="caution">
    <text evidence="1">The sequence shown here is derived from an EMBL/GenBank/DDBJ whole genome shotgun (WGS) entry which is preliminary data.</text>
</comment>